<feature type="repeat" description="ANK" evidence="13">
    <location>
        <begin position="179"/>
        <end position="211"/>
    </location>
</feature>
<dbReference type="InterPro" id="IPR005821">
    <property type="entry name" value="Ion_trans_dom"/>
</dbReference>
<keyword evidence="12" id="KW-0407">Ion channel</keyword>
<name>T1IMS0_STRMM</name>
<dbReference type="HOGENOM" id="CLU_004840_1_0_1"/>
<feature type="region of interest" description="Disordered" evidence="14">
    <location>
        <begin position="828"/>
        <end position="897"/>
    </location>
</feature>
<feature type="compositionally biased region" description="Polar residues" evidence="14">
    <location>
        <begin position="804"/>
        <end position="814"/>
    </location>
</feature>
<evidence type="ECO:0000256" key="15">
    <source>
        <dbReference type="SAM" id="Phobius"/>
    </source>
</evidence>
<evidence type="ECO:0000256" key="1">
    <source>
        <dbReference type="ARBA" id="ARBA00004651"/>
    </source>
</evidence>
<evidence type="ECO:0000256" key="12">
    <source>
        <dbReference type="ARBA" id="ARBA00023303"/>
    </source>
</evidence>
<proteinExistence type="predicted"/>
<evidence type="ECO:0000256" key="14">
    <source>
        <dbReference type="SAM" id="MobiDB-lite"/>
    </source>
</evidence>
<keyword evidence="4" id="KW-0109">Calcium transport</keyword>
<dbReference type="PhylomeDB" id="T1IMS0"/>
<keyword evidence="8" id="KW-0106">Calcium</keyword>
<dbReference type="GO" id="GO:0098703">
    <property type="term" value="P:calcium ion import across plasma membrane"/>
    <property type="evidence" value="ECO:0007669"/>
    <property type="project" value="TreeGrafter"/>
</dbReference>
<keyword evidence="13" id="KW-0040">ANK repeat</keyword>
<dbReference type="Gene3D" id="1.25.40.20">
    <property type="entry name" value="Ankyrin repeat-containing domain"/>
    <property type="match status" value="1"/>
</dbReference>
<feature type="domain" description="Ion transport" evidence="16">
    <location>
        <begin position="432"/>
        <end position="612"/>
    </location>
</feature>
<dbReference type="GO" id="GO:0005262">
    <property type="term" value="F:calcium channel activity"/>
    <property type="evidence" value="ECO:0007669"/>
    <property type="project" value="UniProtKB-KW"/>
</dbReference>
<dbReference type="InterPro" id="IPR002110">
    <property type="entry name" value="Ankyrin_rpt"/>
</dbReference>
<keyword evidence="10" id="KW-0406">Ion transport</keyword>
<keyword evidence="11 15" id="KW-0472">Membrane</keyword>
<keyword evidence="9 15" id="KW-1133">Transmembrane helix</keyword>
<dbReference type="PANTHER" id="PTHR10582:SF2">
    <property type="entry name" value="INACTIVE"/>
    <property type="match status" value="1"/>
</dbReference>
<sequence length="928" mass="104630">MGNCAGKGASSEEHPGLVLDRVASQPSAEEVYPLYRLANYRKGGELLDAYATGGRKAVEKIIQDHLRLFMYHDGAGKVVTEHERKQWKNRQNGEVRITIEDPGASTDKNSHCNHSQNDANHEACWSLEYRGALGETLLHVLLICDTKTHVRIAKLLLKHFPRLAIDITEGPEFYGLAYFGEYPLAWAACFENEAIYNFLLDHGAHPNMQDSFGNMVLHMLVINDKLSMYGYALRHPKTPAKNGMVNAAGLTPLTLACTLGRNEIFKEMLELSSVEFWRYSNITCSAYPLNAVDTILPNGQTNWKSALMIILRGSSDQHLDMLEGGVVQRLLEDKWKTYARRHFLIHLGILFQHLIILSIAVYLRPLYCASTYENEDPKKECDDNETSEPIDCDKPGYLSSGTDARSIVRYCTEIASIINSSNYIILQQGQEIWAQGIQAYMKTVTQSPAKLVFLLANLLILSCIPCRIFQNRFFEDIFLSLALPGGWFFLIFFAGAVRLTGPFVTMIYNMIAGDMVRFGVIYLIILLGFSQAFFFLFKDHTGKLEHGDELDSYIGTWMALFHMTLGAYEYGNFEKTRYLAMTRIVFVIFMIMVPILLLNMLIAMMGNTYIQVINKSEKEFVKQWANIVLTLERSLSQKTAGSFLDTYAINLKPATDTEEQIKGLMVIKSKNITKAKQRNRALFNWKRTRTAIRVKREKYNCGGADLLDIIKKDNLPKGESEDPDATPRAEKKKNLGYAVTQLISATGIDLNAVVATAGSGLPTPPLTSIIQEELVKSSNHLPQETRLTENKHDMAQNPKPNLANEESSIDKTNGYTNLGFTFTEVENQAARTESQPKLAKKKNRKKKNKLNQIEDSSETTELVPQPVEKPKKKRRKKKKHSVVENEHCNHDPSVVFTPSRSFEGIQRQNASVVPMTVLLDSKSDEAST</sequence>
<accession>T1IMS0</accession>
<keyword evidence="2" id="KW-0813">Transport</keyword>
<keyword evidence="5" id="KW-0107">Calcium channel</keyword>
<dbReference type="eggNOG" id="KOG3676">
    <property type="taxonomic scope" value="Eukaryota"/>
</dbReference>
<dbReference type="SMART" id="SM00248">
    <property type="entry name" value="ANK"/>
    <property type="match status" value="4"/>
</dbReference>
<evidence type="ECO:0000256" key="10">
    <source>
        <dbReference type="ARBA" id="ARBA00023065"/>
    </source>
</evidence>
<dbReference type="Proteomes" id="UP000014500">
    <property type="component" value="Unassembled WGS sequence"/>
</dbReference>
<dbReference type="FunFam" id="1.10.287.70:FF:000132">
    <property type="entry name" value="OSMotic avoidance abnormal family member"/>
    <property type="match status" value="1"/>
</dbReference>
<dbReference type="Pfam" id="PF00520">
    <property type="entry name" value="Ion_trans"/>
    <property type="match status" value="1"/>
</dbReference>
<evidence type="ECO:0000256" key="13">
    <source>
        <dbReference type="PROSITE-ProRule" id="PRU00023"/>
    </source>
</evidence>
<keyword evidence="3" id="KW-1003">Cell membrane</keyword>
<evidence type="ECO:0000256" key="4">
    <source>
        <dbReference type="ARBA" id="ARBA00022568"/>
    </source>
</evidence>
<evidence type="ECO:0000256" key="11">
    <source>
        <dbReference type="ARBA" id="ARBA00023136"/>
    </source>
</evidence>
<evidence type="ECO:0000313" key="18">
    <source>
        <dbReference type="Proteomes" id="UP000014500"/>
    </source>
</evidence>
<feature type="compositionally biased region" description="Basic residues" evidence="14">
    <location>
        <begin position="838"/>
        <end position="849"/>
    </location>
</feature>
<dbReference type="OMA" id="FRELILM"/>
<dbReference type="Pfam" id="PF12796">
    <property type="entry name" value="Ank_2"/>
    <property type="match status" value="1"/>
</dbReference>
<dbReference type="STRING" id="126957.T1IMS0"/>
<dbReference type="InterPro" id="IPR036770">
    <property type="entry name" value="Ankyrin_rpt-contain_sf"/>
</dbReference>
<dbReference type="InterPro" id="IPR024862">
    <property type="entry name" value="TRPV"/>
</dbReference>
<dbReference type="PROSITE" id="PS50088">
    <property type="entry name" value="ANK_REPEAT"/>
    <property type="match status" value="1"/>
</dbReference>
<dbReference type="PANTHER" id="PTHR10582">
    <property type="entry name" value="TRANSIENT RECEPTOR POTENTIAL ION CHANNEL PROTEIN"/>
    <property type="match status" value="1"/>
</dbReference>
<keyword evidence="6 15" id="KW-0812">Transmembrane</keyword>
<dbReference type="AlphaFoldDB" id="T1IMS0"/>
<keyword evidence="7" id="KW-0677">Repeat</keyword>
<organism evidence="17 18">
    <name type="scientific">Strigamia maritima</name>
    <name type="common">European centipede</name>
    <name type="synonym">Geophilus maritimus</name>
    <dbReference type="NCBI Taxonomy" id="126957"/>
    <lineage>
        <taxon>Eukaryota</taxon>
        <taxon>Metazoa</taxon>
        <taxon>Ecdysozoa</taxon>
        <taxon>Arthropoda</taxon>
        <taxon>Myriapoda</taxon>
        <taxon>Chilopoda</taxon>
        <taxon>Pleurostigmophora</taxon>
        <taxon>Geophilomorpha</taxon>
        <taxon>Linotaeniidae</taxon>
        <taxon>Strigamia</taxon>
    </lineage>
</organism>
<dbReference type="GO" id="GO:0005886">
    <property type="term" value="C:plasma membrane"/>
    <property type="evidence" value="ECO:0007669"/>
    <property type="project" value="UniProtKB-SubCell"/>
</dbReference>
<evidence type="ECO:0000256" key="6">
    <source>
        <dbReference type="ARBA" id="ARBA00022692"/>
    </source>
</evidence>
<reference evidence="17" key="2">
    <citation type="submission" date="2015-02" db="UniProtKB">
        <authorList>
            <consortium name="EnsemblMetazoa"/>
        </authorList>
    </citation>
    <scope>IDENTIFICATION</scope>
</reference>
<evidence type="ECO:0000256" key="7">
    <source>
        <dbReference type="ARBA" id="ARBA00022737"/>
    </source>
</evidence>
<feature type="transmembrane region" description="Helical" evidence="15">
    <location>
        <begin position="451"/>
        <end position="470"/>
    </location>
</feature>
<dbReference type="EnsemblMetazoa" id="SMAR002283-RA">
    <property type="protein sequence ID" value="SMAR002283-PA"/>
    <property type="gene ID" value="SMAR002283"/>
</dbReference>
<feature type="transmembrane region" description="Helical" evidence="15">
    <location>
        <begin position="519"/>
        <end position="537"/>
    </location>
</feature>
<evidence type="ECO:0000256" key="2">
    <source>
        <dbReference type="ARBA" id="ARBA00022448"/>
    </source>
</evidence>
<reference evidence="18" key="1">
    <citation type="submission" date="2011-05" db="EMBL/GenBank/DDBJ databases">
        <authorList>
            <person name="Richards S.R."/>
            <person name="Qu J."/>
            <person name="Jiang H."/>
            <person name="Jhangiani S.N."/>
            <person name="Agravi P."/>
            <person name="Goodspeed R."/>
            <person name="Gross S."/>
            <person name="Mandapat C."/>
            <person name="Jackson L."/>
            <person name="Mathew T."/>
            <person name="Pu L."/>
            <person name="Thornton R."/>
            <person name="Saada N."/>
            <person name="Wilczek-Boney K.B."/>
            <person name="Lee S."/>
            <person name="Kovar C."/>
            <person name="Wu Y."/>
            <person name="Scherer S.E."/>
            <person name="Worley K.C."/>
            <person name="Muzny D.M."/>
            <person name="Gibbs R."/>
        </authorList>
    </citation>
    <scope>NUCLEOTIDE SEQUENCE</scope>
    <source>
        <strain evidence="18">Brora</strain>
    </source>
</reference>
<feature type="transmembrane region" description="Helical" evidence="15">
    <location>
        <begin position="343"/>
        <end position="363"/>
    </location>
</feature>
<dbReference type="EMBL" id="JH431094">
    <property type="status" value="NOT_ANNOTATED_CDS"/>
    <property type="molecule type" value="Genomic_DNA"/>
</dbReference>
<evidence type="ECO:0000313" key="17">
    <source>
        <dbReference type="EnsemblMetazoa" id="SMAR002283-PA"/>
    </source>
</evidence>
<evidence type="ECO:0000256" key="5">
    <source>
        <dbReference type="ARBA" id="ARBA00022673"/>
    </source>
</evidence>
<feature type="transmembrane region" description="Helical" evidence="15">
    <location>
        <begin position="584"/>
        <end position="606"/>
    </location>
</feature>
<evidence type="ECO:0000259" key="16">
    <source>
        <dbReference type="Pfam" id="PF00520"/>
    </source>
</evidence>
<feature type="transmembrane region" description="Helical" evidence="15">
    <location>
        <begin position="477"/>
        <end position="499"/>
    </location>
</feature>
<feature type="region of interest" description="Disordered" evidence="14">
    <location>
        <begin position="787"/>
        <end position="814"/>
    </location>
</feature>
<dbReference type="SUPFAM" id="SSF48403">
    <property type="entry name" value="Ankyrin repeat"/>
    <property type="match status" value="1"/>
</dbReference>
<evidence type="ECO:0000256" key="9">
    <source>
        <dbReference type="ARBA" id="ARBA00022989"/>
    </source>
</evidence>
<evidence type="ECO:0000256" key="3">
    <source>
        <dbReference type="ARBA" id="ARBA00022475"/>
    </source>
</evidence>
<comment type="subcellular location">
    <subcellularLocation>
        <location evidence="1">Cell membrane</location>
        <topology evidence="1">Multi-pass membrane protein</topology>
    </subcellularLocation>
</comment>
<keyword evidence="18" id="KW-1185">Reference proteome</keyword>
<protein>
    <recommendedName>
        <fullName evidence="16">Ion transport domain-containing protein</fullName>
    </recommendedName>
</protein>
<dbReference type="GO" id="GO:0034703">
    <property type="term" value="C:cation channel complex"/>
    <property type="evidence" value="ECO:0007669"/>
    <property type="project" value="UniProtKB-ARBA"/>
</dbReference>
<evidence type="ECO:0000256" key="8">
    <source>
        <dbReference type="ARBA" id="ARBA00022837"/>
    </source>
</evidence>
<feature type="compositionally biased region" description="Basic residues" evidence="14">
    <location>
        <begin position="870"/>
        <end position="880"/>
    </location>
</feature>
<feature type="compositionally biased region" description="Basic and acidic residues" evidence="14">
    <location>
        <begin position="881"/>
        <end position="890"/>
    </location>
</feature>